<proteinExistence type="predicted"/>
<name>A0ABN0XWC1_9ACTN</name>
<evidence type="ECO:0000313" key="2">
    <source>
        <dbReference type="Proteomes" id="UP001500063"/>
    </source>
</evidence>
<gene>
    <name evidence="1" type="ORF">GCM10010319_60760</name>
</gene>
<dbReference type="Proteomes" id="UP001500063">
    <property type="component" value="Unassembled WGS sequence"/>
</dbReference>
<sequence>MNAPVAAMEIIHQANKGREGVHFIPMGGKDEISGCDVYENQIAAPVSDPGEGDQEVSRRRLKPAPVLEFRGHVVLPWADAAILKFVEPPVSLRFGQTLTTPRTEMDTDARGAAVVDDQPVLPELRAEVNERIRAGERVGMGVAVPVHVACHLFTAVFSHPLILPAKAA</sequence>
<organism evidence="1 2">
    <name type="scientific">Streptomyces blastmyceticus</name>
    <dbReference type="NCBI Taxonomy" id="68180"/>
    <lineage>
        <taxon>Bacteria</taxon>
        <taxon>Bacillati</taxon>
        <taxon>Actinomycetota</taxon>
        <taxon>Actinomycetes</taxon>
        <taxon>Kitasatosporales</taxon>
        <taxon>Streptomycetaceae</taxon>
        <taxon>Streptomyces</taxon>
    </lineage>
</organism>
<accession>A0ABN0XWC1</accession>
<comment type="caution">
    <text evidence="1">The sequence shown here is derived from an EMBL/GenBank/DDBJ whole genome shotgun (WGS) entry which is preliminary data.</text>
</comment>
<protein>
    <submittedName>
        <fullName evidence="1">Uncharacterized protein</fullName>
    </submittedName>
</protein>
<keyword evidence="2" id="KW-1185">Reference proteome</keyword>
<dbReference type="EMBL" id="BAAABW010000031">
    <property type="protein sequence ID" value="GAA0374107.1"/>
    <property type="molecule type" value="Genomic_DNA"/>
</dbReference>
<reference evidence="1 2" key="1">
    <citation type="journal article" date="2019" name="Int. J. Syst. Evol. Microbiol.">
        <title>The Global Catalogue of Microorganisms (GCM) 10K type strain sequencing project: providing services to taxonomists for standard genome sequencing and annotation.</title>
        <authorList>
            <consortium name="The Broad Institute Genomics Platform"/>
            <consortium name="The Broad Institute Genome Sequencing Center for Infectious Disease"/>
            <person name="Wu L."/>
            <person name="Ma J."/>
        </authorList>
    </citation>
    <scope>NUCLEOTIDE SEQUENCE [LARGE SCALE GENOMIC DNA]</scope>
    <source>
        <strain evidence="1 2">JCM 4565</strain>
    </source>
</reference>
<evidence type="ECO:0000313" key="1">
    <source>
        <dbReference type="EMBL" id="GAA0374107.1"/>
    </source>
</evidence>